<dbReference type="AlphaFoldDB" id="A0A556PGK9"/>
<organism evidence="2 3">
    <name type="scientific">Allobacillus salarius</name>
    <dbReference type="NCBI Taxonomy" id="1955272"/>
    <lineage>
        <taxon>Bacteria</taxon>
        <taxon>Bacillati</taxon>
        <taxon>Bacillota</taxon>
        <taxon>Bacilli</taxon>
        <taxon>Bacillales</taxon>
        <taxon>Bacillaceae</taxon>
        <taxon>Allobacillus</taxon>
    </lineage>
</organism>
<dbReference type="OrthoDB" id="2649700at2"/>
<evidence type="ECO:0000313" key="3">
    <source>
        <dbReference type="Proteomes" id="UP000316425"/>
    </source>
</evidence>
<accession>A0A556PGK9</accession>
<protein>
    <recommendedName>
        <fullName evidence="1">Large ribosomal subunit protein bL12 C-terminal domain-containing protein</fullName>
    </recommendedName>
</protein>
<feature type="domain" description="Large ribosomal subunit protein bL12 C-terminal" evidence="1">
    <location>
        <begin position="8"/>
        <end position="34"/>
    </location>
</feature>
<dbReference type="InterPro" id="IPR014719">
    <property type="entry name" value="Ribosomal_bL12_C/ClpS-like"/>
</dbReference>
<dbReference type="GO" id="GO:0003735">
    <property type="term" value="F:structural constituent of ribosome"/>
    <property type="evidence" value="ECO:0007669"/>
    <property type="project" value="InterPro"/>
</dbReference>
<dbReference type="Gene3D" id="3.30.1390.10">
    <property type="match status" value="1"/>
</dbReference>
<reference evidence="2 3" key="1">
    <citation type="submission" date="2019-07" db="EMBL/GenBank/DDBJ databases">
        <title>Allobacillus sp. nov. SKP isolated from shrimp paste of Euphausiacea.</title>
        <authorList>
            <person name="Kanchanasin P."/>
            <person name="Tanasupawat S."/>
            <person name="Shi W."/>
            <person name="Wu L."/>
            <person name="Ma J."/>
        </authorList>
    </citation>
    <scope>NUCLEOTIDE SEQUENCE [LARGE SCALE GENOMIC DNA]</scope>
    <source>
        <strain evidence="2 3">SKP4-8</strain>
    </source>
</reference>
<evidence type="ECO:0000313" key="2">
    <source>
        <dbReference type="EMBL" id="TSJ63524.1"/>
    </source>
</evidence>
<sequence length="35" mass="3947">MRVLLKEGKEVQAVKEVRQAFGLSLLEAKQYVDGL</sequence>
<gene>
    <name evidence="2" type="ORF">FPQ13_09135</name>
</gene>
<dbReference type="Proteomes" id="UP000316425">
    <property type="component" value="Unassembled WGS sequence"/>
</dbReference>
<comment type="caution">
    <text evidence="2">The sequence shown here is derived from an EMBL/GenBank/DDBJ whole genome shotgun (WGS) entry which is preliminary data.</text>
</comment>
<dbReference type="SUPFAM" id="SSF54736">
    <property type="entry name" value="ClpS-like"/>
    <property type="match status" value="1"/>
</dbReference>
<dbReference type="EMBL" id="VMHE01000016">
    <property type="protein sequence ID" value="TSJ63524.1"/>
    <property type="molecule type" value="Genomic_DNA"/>
</dbReference>
<evidence type="ECO:0000259" key="1">
    <source>
        <dbReference type="Pfam" id="PF00542"/>
    </source>
</evidence>
<dbReference type="GO" id="GO:0006412">
    <property type="term" value="P:translation"/>
    <property type="evidence" value="ECO:0007669"/>
    <property type="project" value="InterPro"/>
</dbReference>
<proteinExistence type="predicted"/>
<name>A0A556PGK9_9BACI</name>
<keyword evidence="3" id="KW-1185">Reference proteome</keyword>
<dbReference type="InterPro" id="IPR013823">
    <property type="entry name" value="Ribosomal_bL12_C"/>
</dbReference>
<dbReference type="Pfam" id="PF00542">
    <property type="entry name" value="Ribosomal_L12"/>
    <property type="match status" value="1"/>
</dbReference>